<keyword evidence="3" id="KW-0472">Membrane</keyword>
<dbReference type="PANTHER" id="PTHR45138">
    <property type="entry name" value="REGULATORY COMPONENTS OF SENSORY TRANSDUCTION SYSTEM"/>
    <property type="match status" value="1"/>
</dbReference>
<protein>
    <recommendedName>
        <fullName evidence="1">diguanylate cyclase</fullName>
        <ecNumber evidence="1">2.7.7.65</ecNumber>
    </recommendedName>
</protein>
<dbReference type="Proteomes" id="UP001156836">
    <property type="component" value="Unassembled WGS sequence"/>
</dbReference>
<keyword evidence="3" id="KW-0812">Transmembrane</keyword>
<dbReference type="NCBIfam" id="TIGR00254">
    <property type="entry name" value="GGDEF"/>
    <property type="match status" value="1"/>
</dbReference>
<comment type="catalytic activity">
    <reaction evidence="2">
        <text>2 GTP = 3',3'-c-di-GMP + 2 diphosphate</text>
        <dbReference type="Rhea" id="RHEA:24898"/>
        <dbReference type="ChEBI" id="CHEBI:33019"/>
        <dbReference type="ChEBI" id="CHEBI:37565"/>
        <dbReference type="ChEBI" id="CHEBI:58805"/>
        <dbReference type="EC" id="2.7.7.65"/>
    </reaction>
</comment>
<keyword evidence="6" id="KW-1185">Reference proteome</keyword>
<dbReference type="RefSeq" id="WP_018748163.1">
    <property type="nucleotide sequence ID" value="NZ_BAABUF010000002.1"/>
</dbReference>
<dbReference type="SMART" id="SM00267">
    <property type="entry name" value="GGDEF"/>
    <property type="match status" value="1"/>
</dbReference>
<evidence type="ECO:0000259" key="4">
    <source>
        <dbReference type="PROSITE" id="PS50887"/>
    </source>
</evidence>
<dbReference type="InterPro" id="IPR043128">
    <property type="entry name" value="Rev_trsase/Diguanyl_cyclase"/>
</dbReference>
<gene>
    <name evidence="5" type="ORF">GCM10007860_06910</name>
</gene>
<dbReference type="PANTHER" id="PTHR45138:SF9">
    <property type="entry name" value="DIGUANYLATE CYCLASE DGCM-RELATED"/>
    <property type="match status" value="1"/>
</dbReference>
<sequence>MRTLSGDLKFKAGSLLILAIASLLAGQLVWSHYQDYRRNLDNLDNLRLYHSALLATNLLSAERGPANNLLGTPQASNGARALQLAMARAASDGALAELARLLTLHPPLPFQPKHQLDQLQQSLREARAQVDHLAMLPLSQRSNSAISQAIEHMFQAVDRLEAVVTVIGNHAAKADRSLSDAILMAQVVSNMREYAGRVGSLLIGPLVHQQPFSIEELRRITNLRGRLEEMNMQLNHQIGDYWDRPGMLQARDRVTQQYFGAGNAIVQSVLRQRDSGRYSDNAVSFTERYVPTMLPIEQLRDRIIDSSGEQVARDLDIARRGMLLATLLACGIAGSIGSLLYFARHRLLMPLLHARKEIIDLANGNCQQPRRPRSGQEVRELFDAIDILRIHQQQRDLLEKRLSAMTRQFKRQAETDALTGVSNRRALEELGEQLVLDAALGGWQMGLLLFDIDHFKQVNDLHGHPAGDEVLRAVAQRVRMACRGEDNIGRFGGEEFTVLIPRTDTTAAHLLAEKLRQLIADTPIVLADGKALSITASFGIAVSHADCTWAKLVATSDRALYAAKRNGRNRVESTA</sequence>
<dbReference type="InterPro" id="IPR050469">
    <property type="entry name" value="Diguanylate_Cyclase"/>
</dbReference>
<proteinExistence type="predicted"/>
<dbReference type="SUPFAM" id="SSF55073">
    <property type="entry name" value="Nucleotide cyclase"/>
    <property type="match status" value="1"/>
</dbReference>
<name>A0ABQ6BNX4_9NEIS</name>
<keyword evidence="3" id="KW-1133">Transmembrane helix</keyword>
<dbReference type="InterPro" id="IPR029787">
    <property type="entry name" value="Nucleotide_cyclase"/>
</dbReference>
<dbReference type="CDD" id="cd01949">
    <property type="entry name" value="GGDEF"/>
    <property type="match status" value="1"/>
</dbReference>
<evidence type="ECO:0000313" key="5">
    <source>
        <dbReference type="EMBL" id="GLS03546.1"/>
    </source>
</evidence>
<reference evidence="6" key="1">
    <citation type="journal article" date="2019" name="Int. J. Syst. Evol. Microbiol.">
        <title>The Global Catalogue of Microorganisms (GCM) 10K type strain sequencing project: providing services to taxonomists for standard genome sequencing and annotation.</title>
        <authorList>
            <consortium name="The Broad Institute Genomics Platform"/>
            <consortium name="The Broad Institute Genome Sequencing Center for Infectious Disease"/>
            <person name="Wu L."/>
            <person name="Ma J."/>
        </authorList>
    </citation>
    <scope>NUCLEOTIDE SEQUENCE [LARGE SCALE GENOMIC DNA]</scope>
    <source>
        <strain evidence="6">NBRC 104970</strain>
    </source>
</reference>
<evidence type="ECO:0000313" key="6">
    <source>
        <dbReference type="Proteomes" id="UP001156836"/>
    </source>
</evidence>
<dbReference type="Pfam" id="PF00990">
    <property type="entry name" value="GGDEF"/>
    <property type="match status" value="1"/>
</dbReference>
<evidence type="ECO:0000256" key="3">
    <source>
        <dbReference type="SAM" id="Phobius"/>
    </source>
</evidence>
<feature type="domain" description="GGDEF" evidence="4">
    <location>
        <begin position="443"/>
        <end position="575"/>
    </location>
</feature>
<dbReference type="EC" id="2.7.7.65" evidence="1"/>
<evidence type="ECO:0000256" key="2">
    <source>
        <dbReference type="ARBA" id="ARBA00034247"/>
    </source>
</evidence>
<dbReference type="EMBL" id="BSOZ01000006">
    <property type="protein sequence ID" value="GLS03546.1"/>
    <property type="molecule type" value="Genomic_DNA"/>
</dbReference>
<dbReference type="PROSITE" id="PS50887">
    <property type="entry name" value="GGDEF"/>
    <property type="match status" value="1"/>
</dbReference>
<feature type="transmembrane region" description="Helical" evidence="3">
    <location>
        <begin position="322"/>
        <end position="343"/>
    </location>
</feature>
<organism evidence="5 6">
    <name type="scientific">Chitiniphilus shinanonensis</name>
    <dbReference type="NCBI Taxonomy" id="553088"/>
    <lineage>
        <taxon>Bacteria</taxon>
        <taxon>Pseudomonadati</taxon>
        <taxon>Pseudomonadota</taxon>
        <taxon>Betaproteobacteria</taxon>
        <taxon>Neisseriales</taxon>
        <taxon>Chitinibacteraceae</taxon>
        <taxon>Chitiniphilus</taxon>
    </lineage>
</organism>
<dbReference type="Gene3D" id="3.30.70.270">
    <property type="match status" value="1"/>
</dbReference>
<dbReference type="InterPro" id="IPR000160">
    <property type="entry name" value="GGDEF_dom"/>
</dbReference>
<accession>A0ABQ6BNX4</accession>
<comment type="caution">
    <text evidence="5">The sequence shown here is derived from an EMBL/GenBank/DDBJ whole genome shotgun (WGS) entry which is preliminary data.</text>
</comment>
<evidence type="ECO:0000256" key="1">
    <source>
        <dbReference type="ARBA" id="ARBA00012528"/>
    </source>
</evidence>